<protein>
    <submittedName>
        <fullName evidence="2">Meiosis-specific kinetochore protein</fullName>
    </submittedName>
</protein>
<dbReference type="OrthoDB" id="8443315at2759"/>
<dbReference type="Proteomes" id="UP000190648">
    <property type="component" value="Unassembled WGS sequence"/>
</dbReference>
<dbReference type="GO" id="GO:0000776">
    <property type="term" value="C:kinetochore"/>
    <property type="evidence" value="ECO:0007669"/>
    <property type="project" value="InterPro"/>
</dbReference>
<sequence>MERPRRQGASQDRRQPRKKRRPSPLPGAPSDRAGSRAGVSGPCRRRLFGSAGPPGPQPGSLKGRSRVKSLPKIKENHEVSQVSHSCNQSNQVNVQETTDLEKKEEKMEESTVSVKESLMINFESKGSLKNPEVTSSTGMTLPTGVSTFLLQCLDEDSTADYNAGSGDNLNSCLSPEIFRNNISEKSNFDAVDPGKYKNSTLLDSSKAVTIDKMPQISSLSPISEPVLEDFQDQYATRKRPLNCNYSSSLDVSTTVTGKKVCKITAARERTPDLKTGMRCSSPLGPARKPGSRTAETKRPKCKEKQKKRNMFEEGQPDAPGNTSAKSEGSMAEVPPTKQRDTAVPLCGRREICCIVRTSPCRRPPSPHQIPVNTKAFSPPEGVPEDVITSTKNWICCKHK</sequence>
<dbReference type="GO" id="GO:0045143">
    <property type="term" value="P:homologous chromosome segregation"/>
    <property type="evidence" value="ECO:0007669"/>
    <property type="project" value="TreeGrafter"/>
</dbReference>
<dbReference type="InterPro" id="IPR034545">
    <property type="entry name" value="Meikin"/>
</dbReference>
<feature type="compositionally biased region" description="Polar residues" evidence="1">
    <location>
        <begin position="79"/>
        <end position="97"/>
    </location>
</feature>
<feature type="region of interest" description="Disordered" evidence="1">
    <location>
        <begin position="273"/>
        <end position="340"/>
    </location>
</feature>
<feature type="compositionally biased region" description="Basic and acidic residues" evidence="1">
    <location>
        <begin position="99"/>
        <end position="109"/>
    </location>
</feature>
<dbReference type="PANTHER" id="PTHR38006:SF1">
    <property type="entry name" value="MEIOSIS-SPECIFIC KINETOCHORE PROTEIN"/>
    <property type="match status" value="1"/>
</dbReference>
<keyword evidence="3" id="KW-1185">Reference proteome</keyword>
<organism evidence="2 3">
    <name type="scientific">Patagioenas fasciata monilis</name>
    <dbReference type="NCBI Taxonomy" id="372326"/>
    <lineage>
        <taxon>Eukaryota</taxon>
        <taxon>Metazoa</taxon>
        <taxon>Chordata</taxon>
        <taxon>Craniata</taxon>
        <taxon>Vertebrata</taxon>
        <taxon>Euteleostomi</taxon>
        <taxon>Archelosauria</taxon>
        <taxon>Archosauria</taxon>
        <taxon>Dinosauria</taxon>
        <taxon>Saurischia</taxon>
        <taxon>Theropoda</taxon>
        <taxon>Coelurosauria</taxon>
        <taxon>Aves</taxon>
        <taxon>Neognathae</taxon>
        <taxon>Neoaves</taxon>
        <taxon>Columbimorphae</taxon>
        <taxon>Columbiformes</taxon>
        <taxon>Columbidae</taxon>
        <taxon>Patagioenas</taxon>
    </lineage>
</organism>
<name>A0A1V4KV89_PATFA</name>
<comment type="caution">
    <text evidence="2">The sequence shown here is derived from an EMBL/GenBank/DDBJ whole genome shotgun (WGS) entry which is preliminary data.</text>
</comment>
<dbReference type="EMBL" id="LSYS01001584">
    <property type="protein sequence ID" value="OPJ88211.1"/>
    <property type="molecule type" value="Genomic_DNA"/>
</dbReference>
<dbReference type="GO" id="GO:0007060">
    <property type="term" value="P:male meiosis chromosome segregation"/>
    <property type="evidence" value="ECO:0007669"/>
    <property type="project" value="TreeGrafter"/>
</dbReference>
<dbReference type="GO" id="GO:0016321">
    <property type="term" value="P:female meiosis chromosome segregation"/>
    <property type="evidence" value="ECO:0007669"/>
    <property type="project" value="TreeGrafter"/>
</dbReference>
<feature type="region of interest" description="Disordered" evidence="1">
    <location>
        <begin position="1"/>
        <end position="112"/>
    </location>
</feature>
<dbReference type="PANTHER" id="PTHR38006">
    <property type="entry name" value="MEIOSIS-SPECIFIC KINETOCHORE PROTEIN"/>
    <property type="match status" value="1"/>
</dbReference>
<gene>
    <name evidence="2" type="primary">MEIKIN</name>
    <name evidence="2" type="ORF">AV530_008209</name>
</gene>
<evidence type="ECO:0000256" key="1">
    <source>
        <dbReference type="SAM" id="MobiDB-lite"/>
    </source>
</evidence>
<feature type="compositionally biased region" description="Basic residues" evidence="1">
    <location>
        <begin position="299"/>
        <end position="308"/>
    </location>
</feature>
<dbReference type="GO" id="GO:0010789">
    <property type="term" value="P:meiotic sister chromatid cohesion involved in meiosis I"/>
    <property type="evidence" value="ECO:0007669"/>
    <property type="project" value="TreeGrafter"/>
</dbReference>
<evidence type="ECO:0000313" key="3">
    <source>
        <dbReference type="Proteomes" id="UP000190648"/>
    </source>
</evidence>
<dbReference type="GO" id="GO:0051754">
    <property type="term" value="P:meiotic sister chromatid cohesion, centromeric"/>
    <property type="evidence" value="ECO:0007669"/>
    <property type="project" value="InterPro"/>
</dbReference>
<accession>A0A1V4KV89</accession>
<dbReference type="STRING" id="372326.A0A1V4KV89"/>
<reference evidence="2 3" key="1">
    <citation type="submission" date="2016-02" db="EMBL/GenBank/DDBJ databases">
        <title>Band-tailed pigeon sequencing and assembly.</title>
        <authorList>
            <person name="Soares A.E."/>
            <person name="Novak B.J."/>
            <person name="Rice E.S."/>
            <person name="O'Connell B."/>
            <person name="Chang D."/>
            <person name="Weber S."/>
            <person name="Shapiro B."/>
        </authorList>
    </citation>
    <scope>NUCLEOTIDE SEQUENCE [LARGE SCALE GENOMIC DNA]</scope>
    <source>
        <strain evidence="2">BTP2013</strain>
        <tissue evidence="2">Blood</tissue>
    </source>
</reference>
<evidence type="ECO:0000313" key="2">
    <source>
        <dbReference type="EMBL" id="OPJ88211.1"/>
    </source>
</evidence>
<dbReference type="AlphaFoldDB" id="A0A1V4KV89"/>
<proteinExistence type="predicted"/>
<feature type="region of interest" description="Disordered" evidence="1">
    <location>
        <begin position="363"/>
        <end position="383"/>
    </location>
</feature>